<dbReference type="Pfam" id="PF13302">
    <property type="entry name" value="Acetyltransf_3"/>
    <property type="match status" value="1"/>
</dbReference>
<evidence type="ECO:0000313" key="2">
    <source>
        <dbReference type="EMBL" id="MFC0212414.1"/>
    </source>
</evidence>
<gene>
    <name evidence="2" type="ORF">ACFFK0_08060</name>
</gene>
<dbReference type="EMBL" id="JBHLWN010000030">
    <property type="protein sequence ID" value="MFC0212414.1"/>
    <property type="molecule type" value="Genomic_DNA"/>
</dbReference>
<dbReference type="Proteomes" id="UP001589776">
    <property type="component" value="Unassembled WGS sequence"/>
</dbReference>
<sequence length="186" mass="21407">MKLDTFPTLETERFILRKMTVSDAQAVFEHFSDGEVTKDMGIEPFTDTNQALELIHYMNGLFEERKAFRWGIVKKDDHALIGTCGFNSWEVNRGSRGEIAYDLSKPYWRQGYMTEVLKGVIHFGFHTLGLYRIEAFTNVDAAPSINFLQSLGFTEEGILRGYSLIHGEYADQRCFSLLRTEWNVSV</sequence>
<protein>
    <submittedName>
        <fullName evidence="2">GNAT family N-acetyltransferase</fullName>
        <ecNumber evidence="2">2.3.-.-</ecNumber>
    </submittedName>
</protein>
<dbReference type="PANTHER" id="PTHR43792:SF9">
    <property type="entry name" value="RIBOSOMAL-PROTEIN-ALANINE ACETYLTRANSFERASE"/>
    <property type="match status" value="1"/>
</dbReference>
<reference evidence="2 3" key="1">
    <citation type="submission" date="2024-09" db="EMBL/GenBank/DDBJ databases">
        <authorList>
            <person name="Sun Q."/>
            <person name="Mori K."/>
        </authorList>
    </citation>
    <scope>NUCLEOTIDE SEQUENCE [LARGE SCALE GENOMIC DNA]</scope>
    <source>
        <strain evidence="2 3">CCM 7759</strain>
    </source>
</reference>
<keyword evidence="2" id="KW-0808">Transferase</keyword>
<organism evidence="2 3">
    <name type="scientific">Paenibacillus chartarius</name>
    <dbReference type="NCBI Taxonomy" id="747481"/>
    <lineage>
        <taxon>Bacteria</taxon>
        <taxon>Bacillati</taxon>
        <taxon>Bacillota</taxon>
        <taxon>Bacilli</taxon>
        <taxon>Bacillales</taxon>
        <taxon>Paenibacillaceae</taxon>
        <taxon>Paenibacillus</taxon>
    </lineage>
</organism>
<dbReference type="Gene3D" id="3.40.630.30">
    <property type="match status" value="1"/>
</dbReference>
<dbReference type="InterPro" id="IPR000182">
    <property type="entry name" value="GNAT_dom"/>
</dbReference>
<accession>A0ABV6DIC6</accession>
<dbReference type="PROSITE" id="PS51186">
    <property type="entry name" value="GNAT"/>
    <property type="match status" value="1"/>
</dbReference>
<keyword evidence="2" id="KW-0012">Acyltransferase</keyword>
<evidence type="ECO:0000313" key="3">
    <source>
        <dbReference type="Proteomes" id="UP001589776"/>
    </source>
</evidence>
<name>A0ABV6DIC6_9BACL</name>
<feature type="domain" description="N-acetyltransferase" evidence="1">
    <location>
        <begin position="14"/>
        <end position="174"/>
    </location>
</feature>
<dbReference type="InterPro" id="IPR016181">
    <property type="entry name" value="Acyl_CoA_acyltransferase"/>
</dbReference>
<proteinExistence type="predicted"/>
<comment type="caution">
    <text evidence="2">The sequence shown here is derived from an EMBL/GenBank/DDBJ whole genome shotgun (WGS) entry which is preliminary data.</text>
</comment>
<keyword evidence="3" id="KW-1185">Reference proteome</keyword>
<evidence type="ECO:0000259" key="1">
    <source>
        <dbReference type="PROSITE" id="PS51186"/>
    </source>
</evidence>
<dbReference type="SUPFAM" id="SSF55729">
    <property type="entry name" value="Acyl-CoA N-acyltransferases (Nat)"/>
    <property type="match status" value="1"/>
</dbReference>
<dbReference type="PANTHER" id="PTHR43792">
    <property type="entry name" value="GNAT FAMILY, PUTATIVE (AFU_ORTHOLOGUE AFUA_3G00765)-RELATED-RELATED"/>
    <property type="match status" value="1"/>
</dbReference>
<dbReference type="EC" id="2.3.-.-" evidence="2"/>
<dbReference type="RefSeq" id="WP_377469573.1">
    <property type="nucleotide sequence ID" value="NZ_JBHLWN010000030.1"/>
</dbReference>
<dbReference type="GO" id="GO:0016746">
    <property type="term" value="F:acyltransferase activity"/>
    <property type="evidence" value="ECO:0007669"/>
    <property type="project" value="UniProtKB-KW"/>
</dbReference>
<dbReference type="InterPro" id="IPR051531">
    <property type="entry name" value="N-acetyltransferase"/>
</dbReference>